<feature type="transmembrane region" description="Helical" evidence="1">
    <location>
        <begin position="128"/>
        <end position="151"/>
    </location>
</feature>
<proteinExistence type="predicted"/>
<dbReference type="AlphaFoldDB" id="A0AA35S3M2"/>
<gene>
    <name evidence="3" type="ORF">GBAR_LOCUS12787</name>
</gene>
<dbReference type="PANTHER" id="PTHR30590:SF2">
    <property type="entry name" value="INNER MEMBRANE PROTEIN"/>
    <property type="match status" value="1"/>
</dbReference>
<feature type="transmembrane region" description="Helical" evidence="1">
    <location>
        <begin position="274"/>
        <end position="292"/>
    </location>
</feature>
<comment type="caution">
    <text evidence="3">The sequence shown here is derived from an EMBL/GenBank/DDBJ whole genome shotgun (WGS) entry which is preliminary data.</text>
</comment>
<dbReference type="Pfam" id="PF04235">
    <property type="entry name" value="DUF418"/>
    <property type="match status" value="1"/>
</dbReference>
<feature type="transmembrane region" description="Helical" evidence="1">
    <location>
        <begin position="104"/>
        <end position="121"/>
    </location>
</feature>
<dbReference type="Proteomes" id="UP001174909">
    <property type="component" value="Unassembled WGS sequence"/>
</dbReference>
<keyword evidence="1" id="KW-0812">Transmembrane</keyword>
<dbReference type="InterPro" id="IPR007349">
    <property type="entry name" value="DUF418"/>
</dbReference>
<keyword evidence="1" id="KW-0472">Membrane</keyword>
<organism evidence="3 4">
    <name type="scientific">Geodia barretti</name>
    <name type="common">Barrett's horny sponge</name>
    <dbReference type="NCBI Taxonomy" id="519541"/>
    <lineage>
        <taxon>Eukaryota</taxon>
        <taxon>Metazoa</taxon>
        <taxon>Porifera</taxon>
        <taxon>Demospongiae</taxon>
        <taxon>Heteroscleromorpha</taxon>
        <taxon>Tetractinellida</taxon>
        <taxon>Astrophorina</taxon>
        <taxon>Geodiidae</taxon>
        <taxon>Geodia</taxon>
    </lineage>
</organism>
<evidence type="ECO:0000256" key="1">
    <source>
        <dbReference type="SAM" id="Phobius"/>
    </source>
</evidence>
<evidence type="ECO:0000313" key="3">
    <source>
        <dbReference type="EMBL" id="CAI8021586.1"/>
    </source>
</evidence>
<protein>
    <submittedName>
        <fullName evidence="3">Uncharacterized protein YeiB</fullName>
    </submittedName>
</protein>
<feature type="transmembrane region" description="Helical" evidence="1">
    <location>
        <begin position="52"/>
        <end position="69"/>
    </location>
</feature>
<feature type="transmembrane region" description="Helical" evidence="1">
    <location>
        <begin position="232"/>
        <end position="254"/>
    </location>
</feature>
<accession>A0AA35S3M2</accession>
<reference evidence="3" key="1">
    <citation type="submission" date="2023-03" db="EMBL/GenBank/DDBJ databases">
        <authorList>
            <person name="Steffen K."/>
            <person name="Cardenas P."/>
        </authorList>
    </citation>
    <scope>NUCLEOTIDE SEQUENCE</scope>
</reference>
<feature type="domain" description="DUF418" evidence="2">
    <location>
        <begin position="220"/>
        <end position="335"/>
    </location>
</feature>
<keyword evidence="4" id="KW-1185">Reference proteome</keyword>
<dbReference type="InterPro" id="IPR052529">
    <property type="entry name" value="Bact_Transport_Assoc"/>
</dbReference>
<name>A0AA35S3M2_GEOBA</name>
<sequence>MRGFALLGILAINIQYFAMPDAAYFNPTAYGDLQGANLQVFLWSRLLADQKFMTIFSMLFGAGIVLMAARAAEPGDARRRHYRRMAWLGLIGLLHAHLLWAGDILFLYAVCGMLVFPLRGLSPRLLLAIGAATISVASAISLAGGASLPYWPDAARSDFIATLWQPPPAMIEADLAAYRGGWLEQLPARSATAFTFETFILLTWGMWRAGGLMLIGMALFKLDVFRAQRSRRFYGALAVAALVLGFSIDGYGVVLDFRYGWDIWSFFQGEQFNYWGSIAVSLGYVGLVMLACRTPALRGATRPFAAVGQTALTNYLLQTVICTTIFYGHGLGWYG</sequence>
<feature type="transmembrane region" description="Helical" evidence="1">
    <location>
        <begin position="199"/>
        <end position="220"/>
    </location>
</feature>
<dbReference type="PANTHER" id="PTHR30590">
    <property type="entry name" value="INNER MEMBRANE PROTEIN"/>
    <property type="match status" value="1"/>
</dbReference>
<evidence type="ECO:0000313" key="4">
    <source>
        <dbReference type="Proteomes" id="UP001174909"/>
    </source>
</evidence>
<dbReference type="EMBL" id="CASHTH010001908">
    <property type="protein sequence ID" value="CAI8021586.1"/>
    <property type="molecule type" value="Genomic_DNA"/>
</dbReference>
<keyword evidence="1" id="KW-1133">Transmembrane helix</keyword>
<evidence type="ECO:0000259" key="2">
    <source>
        <dbReference type="Pfam" id="PF04235"/>
    </source>
</evidence>